<dbReference type="NCBIfam" id="TIGR00786">
    <property type="entry name" value="dctM"/>
    <property type="match status" value="1"/>
</dbReference>
<evidence type="ECO:0000259" key="8">
    <source>
        <dbReference type="Pfam" id="PF06808"/>
    </source>
</evidence>
<dbReference type="EMBL" id="SAXU01000001">
    <property type="protein sequence ID" value="TXJ21555.1"/>
    <property type="molecule type" value="Genomic_DNA"/>
</dbReference>
<dbReference type="GO" id="GO:0005886">
    <property type="term" value="C:plasma membrane"/>
    <property type="evidence" value="ECO:0007669"/>
    <property type="project" value="UniProtKB-SubCell"/>
</dbReference>
<feature type="transmembrane region" description="Helical" evidence="7">
    <location>
        <begin position="395"/>
        <end position="419"/>
    </location>
</feature>
<keyword evidence="6 7" id="KW-0472">Membrane</keyword>
<keyword evidence="4 7" id="KW-0812">Transmembrane</keyword>
<feature type="domain" description="TRAP C4-dicarboxylate transport system permease DctM subunit" evidence="8">
    <location>
        <begin position="8"/>
        <end position="415"/>
    </location>
</feature>
<name>A0A5C8D802_9SPIR</name>
<evidence type="ECO:0000256" key="3">
    <source>
        <dbReference type="ARBA" id="ARBA00022519"/>
    </source>
</evidence>
<dbReference type="RefSeq" id="WP_147739473.1">
    <property type="nucleotide sequence ID" value="NZ_SAXU01000001.1"/>
</dbReference>
<dbReference type="PANTHER" id="PTHR33362:SF5">
    <property type="entry name" value="C4-DICARBOXYLATE TRAP TRANSPORTER LARGE PERMEASE PROTEIN DCTM"/>
    <property type="match status" value="1"/>
</dbReference>
<accession>A0A5C8D802</accession>
<keyword evidence="3" id="KW-0997">Cell inner membrane</keyword>
<gene>
    <name evidence="9" type="ORF">EPJ79_10670</name>
</gene>
<feature type="transmembrane region" description="Helical" evidence="7">
    <location>
        <begin position="173"/>
        <end position="193"/>
    </location>
</feature>
<sequence length="425" mass="45249">MEGVLIFLIFGILLMINVPIAISLGLSSIAVLIIMGVPLTLVSDIMYASIAKFTLLAIPFFITAGIVMEKAGISKRLIDFANKLVGHLPAGLAICMVITSCFFAAISGSGPATVASLGVILIPAMIKYNYPSGMSSALMSSAGSIGIVIPPSIPLVIYGVIAEISITDLFMAGIVPGILFGIGLITVSLIMCRKLKIAKMNRASLKEVLISFKDAIWGLMTPVIILGGIYLGFFTPTESAAVAIVYGLIIGIFIYKEINFKNFKEVLVESAKSSAVVLIVVAAASVFSWIIQTANIANQAGELIKSLSSNPILILLLINILLLIVGCFVDAVSAYYIFVPILLPIIKAINYDPLVFGIIMTVNMAIGQFTPPVGVNLYVACGISKISLKEICLSIGPFIIVSIAVLLILTYIPQIVYFLPNLLRR</sequence>
<keyword evidence="5 7" id="KW-1133">Transmembrane helix</keyword>
<reference evidence="9 10" key="1">
    <citation type="journal article" date="1992" name="Lakartidningen">
        <title>[Penicillin V and not amoxicillin is the first choice preparation in acute otitis].</title>
        <authorList>
            <person name="Kamme C."/>
            <person name="Lundgren K."/>
            <person name="Prellner K."/>
        </authorList>
    </citation>
    <scope>NUCLEOTIDE SEQUENCE [LARGE SCALE GENOMIC DNA]</scope>
    <source>
        <strain evidence="9 10">513A</strain>
    </source>
</reference>
<dbReference type="GO" id="GO:0022857">
    <property type="term" value="F:transmembrane transporter activity"/>
    <property type="evidence" value="ECO:0007669"/>
    <property type="project" value="TreeGrafter"/>
</dbReference>
<evidence type="ECO:0000313" key="9">
    <source>
        <dbReference type="EMBL" id="TXJ21555.1"/>
    </source>
</evidence>
<feature type="transmembrane region" description="Helical" evidence="7">
    <location>
        <begin position="351"/>
        <end position="369"/>
    </location>
</feature>
<evidence type="ECO:0000256" key="6">
    <source>
        <dbReference type="ARBA" id="ARBA00023136"/>
    </source>
</evidence>
<evidence type="ECO:0000256" key="4">
    <source>
        <dbReference type="ARBA" id="ARBA00022692"/>
    </source>
</evidence>
<dbReference type="Pfam" id="PF06808">
    <property type="entry name" value="DctM"/>
    <property type="match status" value="1"/>
</dbReference>
<dbReference type="InterPro" id="IPR004681">
    <property type="entry name" value="TRAP_DctM"/>
</dbReference>
<feature type="transmembrane region" description="Helical" evidence="7">
    <location>
        <begin position="239"/>
        <end position="255"/>
    </location>
</feature>
<feature type="transmembrane region" description="Helical" evidence="7">
    <location>
        <begin position="142"/>
        <end position="161"/>
    </location>
</feature>
<keyword evidence="2" id="KW-1003">Cell membrane</keyword>
<comment type="caution">
    <text evidence="9">The sequence shown here is derived from an EMBL/GenBank/DDBJ whole genome shotgun (WGS) entry which is preliminary data.</text>
</comment>
<evidence type="ECO:0000313" key="10">
    <source>
        <dbReference type="Proteomes" id="UP000324638"/>
    </source>
</evidence>
<feature type="transmembrane region" description="Helical" evidence="7">
    <location>
        <begin position="112"/>
        <end position="130"/>
    </location>
</feature>
<feature type="transmembrane region" description="Helical" evidence="7">
    <location>
        <begin position="214"/>
        <end position="233"/>
    </location>
</feature>
<organism evidence="9 10">
    <name type="scientific">Brachyspira aalborgi</name>
    <dbReference type="NCBI Taxonomy" id="29522"/>
    <lineage>
        <taxon>Bacteria</taxon>
        <taxon>Pseudomonadati</taxon>
        <taxon>Spirochaetota</taxon>
        <taxon>Spirochaetia</taxon>
        <taxon>Brachyspirales</taxon>
        <taxon>Brachyspiraceae</taxon>
        <taxon>Brachyspira</taxon>
    </lineage>
</organism>
<protein>
    <submittedName>
        <fullName evidence="9">TRAP transporter large permease</fullName>
    </submittedName>
</protein>
<dbReference type="InterPro" id="IPR010656">
    <property type="entry name" value="DctM"/>
</dbReference>
<dbReference type="Proteomes" id="UP000324638">
    <property type="component" value="Unassembled WGS sequence"/>
</dbReference>
<dbReference type="PIRSF" id="PIRSF006066">
    <property type="entry name" value="HI0050"/>
    <property type="match status" value="1"/>
</dbReference>
<dbReference type="PANTHER" id="PTHR33362">
    <property type="entry name" value="SIALIC ACID TRAP TRANSPORTER PERMEASE PROTEIN SIAT-RELATED"/>
    <property type="match status" value="1"/>
</dbReference>
<evidence type="ECO:0000256" key="7">
    <source>
        <dbReference type="SAM" id="Phobius"/>
    </source>
</evidence>
<evidence type="ECO:0000256" key="1">
    <source>
        <dbReference type="ARBA" id="ARBA00004429"/>
    </source>
</evidence>
<feature type="transmembrane region" description="Helical" evidence="7">
    <location>
        <begin position="7"/>
        <end position="39"/>
    </location>
</feature>
<feature type="transmembrane region" description="Helical" evidence="7">
    <location>
        <begin position="45"/>
        <end position="67"/>
    </location>
</feature>
<dbReference type="AlphaFoldDB" id="A0A5C8D802"/>
<evidence type="ECO:0000256" key="2">
    <source>
        <dbReference type="ARBA" id="ARBA00022475"/>
    </source>
</evidence>
<feature type="transmembrane region" description="Helical" evidence="7">
    <location>
        <begin position="275"/>
        <end position="292"/>
    </location>
</feature>
<feature type="transmembrane region" description="Helical" evidence="7">
    <location>
        <begin position="312"/>
        <end position="339"/>
    </location>
</feature>
<comment type="subcellular location">
    <subcellularLocation>
        <location evidence="1">Cell inner membrane</location>
        <topology evidence="1">Multi-pass membrane protein</topology>
    </subcellularLocation>
</comment>
<evidence type="ECO:0000256" key="5">
    <source>
        <dbReference type="ARBA" id="ARBA00022989"/>
    </source>
</evidence>
<feature type="transmembrane region" description="Helical" evidence="7">
    <location>
        <begin position="88"/>
        <end position="106"/>
    </location>
</feature>
<proteinExistence type="predicted"/>